<gene>
    <name evidence="9" type="ORF">GCM10010319_16010</name>
</gene>
<evidence type="ECO:0000256" key="6">
    <source>
        <dbReference type="SAM" id="MobiDB-lite"/>
    </source>
</evidence>
<feature type="domain" description="Acyl-CoA dehydrogenase/oxidase C-terminal" evidence="7">
    <location>
        <begin position="207"/>
        <end position="314"/>
    </location>
</feature>
<dbReference type="InterPro" id="IPR009075">
    <property type="entry name" value="AcylCo_DH/oxidase_C"/>
</dbReference>
<comment type="similarity">
    <text evidence="2">Belongs to the acyl-CoA dehydrogenase family.</text>
</comment>
<evidence type="ECO:0000256" key="2">
    <source>
        <dbReference type="ARBA" id="ARBA00009347"/>
    </source>
</evidence>
<dbReference type="RefSeq" id="WP_344117271.1">
    <property type="nucleotide sequence ID" value="NZ_BAAABW010000008.1"/>
</dbReference>
<keyword evidence="3" id="KW-0285">Flavoprotein</keyword>
<dbReference type="SUPFAM" id="SSF47203">
    <property type="entry name" value="Acyl-CoA dehydrogenase C-terminal domain-like"/>
    <property type="match status" value="1"/>
</dbReference>
<keyword evidence="10" id="KW-1185">Reference proteome</keyword>
<dbReference type="Pfam" id="PF00441">
    <property type="entry name" value="Acyl-CoA_dh_1"/>
    <property type="match status" value="1"/>
</dbReference>
<evidence type="ECO:0000256" key="4">
    <source>
        <dbReference type="ARBA" id="ARBA00022827"/>
    </source>
</evidence>
<dbReference type="PANTHER" id="PTHR43884:SF20">
    <property type="entry name" value="ACYL-COA DEHYDROGENASE FADE28"/>
    <property type="match status" value="1"/>
</dbReference>
<dbReference type="Pfam" id="PF02771">
    <property type="entry name" value="Acyl-CoA_dh_N"/>
    <property type="match status" value="1"/>
</dbReference>
<name>A0ABP3GCZ4_9ACTN</name>
<accession>A0ABP3GCZ4</accession>
<comment type="cofactor">
    <cofactor evidence="1">
        <name>FAD</name>
        <dbReference type="ChEBI" id="CHEBI:57692"/>
    </cofactor>
</comment>
<feature type="region of interest" description="Disordered" evidence="6">
    <location>
        <begin position="33"/>
        <end position="57"/>
    </location>
</feature>
<dbReference type="PANTHER" id="PTHR43884">
    <property type="entry name" value="ACYL-COA DEHYDROGENASE"/>
    <property type="match status" value="1"/>
</dbReference>
<dbReference type="InterPro" id="IPR013786">
    <property type="entry name" value="AcylCoA_DH/ox_N"/>
</dbReference>
<reference evidence="10" key="1">
    <citation type="journal article" date="2019" name="Int. J. Syst. Evol. Microbiol.">
        <title>The Global Catalogue of Microorganisms (GCM) 10K type strain sequencing project: providing services to taxonomists for standard genome sequencing and annotation.</title>
        <authorList>
            <consortium name="The Broad Institute Genomics Platform"/>
            <consortium name="The Broad Institute Genome Sequencing Center for Infectious Disease"/>
            <person name="Wu L."/>
            <person name="Ma J."/>
        </authorList>
    </citation>
    <scope>NUCLEOTIDE SEQUENCE [LARGE SCALE GENOMIC DNA]</scope>
    <source>
        <strain evidence="10">JCM 4565</strain>
    </source>
</reference>
<organism evidence="9 10">
    <name type="scientific">Streptomyces blastmyceticus</name>
    <dbReference type="NCBI Taxonomy" id="68180"/>
    <lineage>
        <taxon>Bacteria</taxon>
        <taxon>Bacillati</taxon>
        <taxon>Actinomycetota</taxon>
        <taxon>Actinomycetes</taxon>
        <taxon>Kitasatosporales</taxon>
        <taxon>Streptomycetaceae</taxon>
        <taxon>Streptomyces</taxon>
    </lineage>
</organism>
<dbReference type="Proteomes" id="UP001500063">
    <property type="component" value="Unassembled WGS sequence"/>
</dbReference>
<evidence type="ECO:0000256" key="1">
    <source>
        <dbReference type="ARBA" id="ARBA00001974"/>
    </source>
</evidence>
<feature type="domain" description="Acyl-CoA dehydrogenase/oxidase N-terminal" evidence="8">
    <location>
        <begin position="42"/>
        <end position="108"/>
    </location>
</feature>
<evidence type="ECO:0000256" key="3">
    <source>
        <dbReference type="ARBA" id="ARBA00022630"/>
    </source>
</evidence>
<evidence type="ECO:0008006" key="11">
    <source>
        <dbReference type="Google" id="ProtNLM"/>
    </source>
</evidence>
<evidence type="ECO:0000259" key="7">
    <source>
        <dbReference type="Pfam" id="PF00441"/>
    </source>
</evidence>
<dbReference type="InterPro" id="IPR036250">
    <property type="entry name" value="AcylCo_DH-like_C"/>
</dbReference>
<dbReference type="Gene3D" id="1.20.140.10">
    <property type="entry name" value="Butyryl-CoA Dehydrogenase, subunit A, domain 3"/>
    <property type="match status" value="1"/>
</dbReference>
<proteinExistence type="inferred from homology"/>
<evidence type="ECO:0000256" key="5">
    <source>
        <dbReference type="ARBA" id="ARBA00023002"/>
    </source>
</evidence>
<dbReference type="InterPro" id="IPR037069">
    <property type="entry name" value="AcylCoA_DH/ox_N_sf"/>
</dbReference>
<evidence type="ECO:0000259" key="8">
    <source>
        <dbReference type="Pfam" id="PF02771"/>
    </source>
</evidence>
<comment type="caution">
    <text evidence="9">The sequence shown here is derived from an EMBL/GenBank/DDBJ whole genome shotgun (WGS) entry which is preliminary data.</text>
</comment>
<dbReference type="EMBL" id="BAAABW010000008">
    <property type="protein sequence ID" value="GAA0340686.1"/>
    <property type="molecule type" value="Genomic_DNA"/>
</dbReference>
<protein>
    <recommendedName>
        <fullName evidence="11">Acyl-CoA dehydrogenase</fullName>
    </recommendedName>
</protein>
<dbReference type="Gene3D" id="1.10.540.10">
    <property type="entry name" value="Acyl-CoA dehydrogenase/oxidase, N-terminal domain"/>
    <property type="match status" value="1"/>
</dbReference>
<evidence type="ECO:0000313" key="10">
    <source>
        <dbReference type="Proteomes" id="UP001500063"/>
    </source>
</evidence>
<sequence length="359" mass="37893">MDFRLTDDQRALQAGMRTLLAARYPREKLRAAVDAPPAPDGAPGAPEAHGAAGPGPDRKVWRALGEAGFFALRLAEKDGGTGLGLPEAVLLFEEAGRALLPGPLAATHLAAGLVPGAADGTRIVTALDAPGIAEHLAFADAVLLLTDDTARLLPMEAGAGPRAVRARPFRSVDPLTPLHHVDPPPPLCPGALDTSADAARLRREAALLTAAQQLGSARGTIALAVSHARRRTQFGRPVGAFQAVQHLCAQMLVRTDLARASVYAASLTEDPAEIAAAKLLADSAAIRNARDCLQVHGGLGFTWEADIHLHLKRAWVRAFQWQSTEESEEFLANELLMDAAEENAPDVWWGTQGGENVLA</sequence>
<dbReference type="InterPro" id="IPR009100">
    <property type="entry name" value="AcylCoA_DH/oxidase_NM_dom_sf"/>
</dbReference>
<dbReference type="SUPFAM" id="SSF56645">
    <property type="entry name" value="Acyl-CoA dehydrogenase NM domain-like"/>
    <property type="match status" value="1"/>
</dbReference>
<feature type="compositionally biased region" description="Low complexity" evidence="6">
    <location>
        <begin position="41"/>
        <end position="55"/>
    </location>
</feature>
<evidence type="ECO:0000313" key="9">
    <source>
        <dbReference type="EMBL" id="GAA0340686.1"/>
    </source>
</evidence>
<keyword evidence="4" id="KW-0274">FAD</keyword>
<keyword evidence="5" id="KW-0560">Oxidoreductase</keyword>